<dbReference type="OrthoDB" id="6509908at2759"/>
<dbReference type="RefSeq" id="XP_013415260.1">
    <property type="nucleotide sequence ID" value="XM_013559806.1"/>
</dbReference>
<feature type="transmembrane region" description="Helical" evidence="2">
    <location>
        <begin position="157"/>
        <end position="185"/>
    </location>
</feature>
<dbReference type="Proteomes" id="UP000085678">
    <property type="component" value="Unplaced"/>
</dbReference>
<dbReference type="AlphaFoldDB" id="A0A1S3JXX1"/>
<keyword evidence="3" id="KW-1185">Reference proteome</keyword>
<feature type="region of interest" description="Disordered" evidence="1">
    <location>
        <begin position="1"/>
        <end position="20"/>
    </location>
</feature>
<dbReference type="PANTHER" id="PTHR11360:SF284">
    <property type="entry name" value="EG:103B4.3 PROTEIN-RELATED"/>
    <property type="match status" value="1"/>
</dbReference>
<evidence type="ECO:0000313" key="4">
    <source>
        <dbReference type="RefSeq" id="XP_013415260.1"/>
    </source>
</evidence>
<reference evidence="4" key="1">
    <citation type="submission" date="2025-08" db="UniProtKB">
        <authorList>
            <consortium name="RefSeq"/>
        </authorList>
    </citation>
    <scope>IDENTIFICATION</scope>
    <source>
        <tissue evidence="4">Gonads</tissue>
    </source>
</reference>
<protein>
    <submittedName>
        <fullName evidence="4">Uncharacterized protein LOC106177118</fullName>
    </submittedName>
</protein>
<dbReference type="GeneID" id="106177118"/>
<keyword evidence="2" id="KW-0472">Membrane</keyword>
<evidence type="ECO:0000313" key="3">
    <source>
        <dbReference type="Proteomes" id="UP000085678"/>
    </source>
</evidence>
<sequence length="210" mass="22612">MAAVKNSPNNLNRNVSGVGVGPDLTKMKPDFQTRNNMSVSLPNLVLGSSVMSLPRVKEEEEEDIPVSPPEEELRGMCDHVDSGWSWVVMVAGAVGLFLGNGYLYSCGVFYLPLLEDLGEGDVLTSMVGSVFLGQTIISGFLASILCDKLDCRRGCMIGGLFTAAGLVGSFFASNCTHLIISFGVFTAPEDPLPLPSCKPELVWDKWFGDR</sequence>
<dbReference type="PANTHER" id="PTHR11360">
    <property type="entry name" value="MONOCARBOXYLATE TRANSPORTER"/>
    <property type="match status" value="1"/>
</dbReference>
<evidence type="ECO:0000256" key="2">
    <source>
        <dbReference type="SAM" id="Phobius"/>
    </source>
</evidence>
<feature type="transmembrane region" description="Helical" evidence="2">
    <location>
        <begin position="123"/>
        <end position="145"/>
    </location>
</feature>
<feature type="compositionally biased region" description="Polar residues" evidence="1">
    <location>
        <begin position="1"/>
        <end position="15"/>
    </location>
</feature>
<keyword evidence="2" id="KW-1133">Transmembrane helix</keyword>
<gene>
    <name evidence="4" type="primary">LOC106177118</name>
</gene>
<organism evidence="3 4">
    <name type="scientific">Lingula anatina</name>
    <name type="common">Brachiopod</name>
    <name type="synonym">Lingula unguis</name>
    <dbReference type="NCBI Taxonomy" id="7574"/>
    <lineage>
        <taxon>Eukaryota</taxon>
        <taxon>Metazoa</taxon>
        <taxon>Spiralia</taxon>
        <taxon>Lophotrochozoa</taxon>
        <taxon>Brachiopoda</taxon>
        <taxon>Linguliformea</taxon>
        <taxon>Lingulata</taxon>
        <taxon>Lingulida</taxon>
        <taxon>Linguloidea</taxon>
        <taxon>Lingulidae</taxon>
        <taxon>Lingula</taxon>
    </lineage>
</organism>
<evidence type="ECO:0000256" key="1">
    <source>
        <dbReference type="SAM" id="MobiDB-lite"/>
    </source>
</evidence>
<dbReference type="InterPro" id="IPR050327">
    <property type="entry name" value="Proton-linked_MCT"/>
</dbReference>
<proteinExistence type="predicted"/>
<name>A0A1S3JXX1_LINAN</name>
<dbReference type="InterPro" id="IPR036259">
    <property type="entry name" value="MFS_trans_sf"/>
</dbReference>
<keyword evidence="2" id="KW-0812">Transmembrane</keyword>
<dbReference type="Gene3D" id="1.20.1250.20">
    <property type="entry name" value="MFS general substrate transporter like domains"/>
    <property type="match status" value="1"/>
</dbReference>
<feature type="transmembrane region" description="Helical" evidence="2">
    <location>
        <begin position="83"/>
        <end position="103"/>
    </location>
</feature>
<accession>A0A1S3JXX1</accession>
<dbReference type="InParanoid" id="A0A1S3JXX1"/>
<dbReference type="SUPFAM" id="SSF103473">
    <property type="entry name" value="MFS general substrate transporter"/>
    <property type="match status" value="1"/>
</dbReference>
<dbReference type="KEGG" id="lak:106177118"/>